<reference evidence="3" key="1">
    <citation type="submission" date="2012-08" db="EMBL/GenBank/DDBJ databases">
        <title>Genome analysis of Colletotrichum orbiculare and Colletotrichum fructicola.</title>
        <authorList>
            <person name="Gan P.H.P."/>
            <person name="Ikeda K."/>
            <person name="Irieda H."/>
            <person name="Narusaka M."/>
            <person name="O'Connell R.J."/>
            <person name="Narusaka Y."/>
            <person name="Takano Y."/>
            <person name="Kubo Y."/>
            <person name="Shirasu K."/>
        </authorList>
    </citation>
    <scope>NUCLEOTIDE SEQUENCE</scope>
    <source>
        <strain evidence="3">Nara gc5</strain>
    </source>
</reference>
<dbReference type="InterPro" id="IPR029058">
    <property type="entry name" value="AB_hydrolase_fold"/>
</dbReference>
<dbReference type="InterPro" id="IPR013595">
    <property type="entry name" value="Pept_S33_TAP-like_C"/>
</dbReference>
<organism evidence="3">
    <name type="scientific">Colletotrichum fructicola (strain Nara gc5)</name>
    <name type="common">Anthracnose fungus</name>
    <name type="synonym">Colletotrichum gloeosporioides (strain Nara gc5)</name>
    <dbReference type="NCBI Taxonomy" id="1213859"/>
    <lineage>
        <taxon>Eukaryota</taxon>
        <taxon>Fungi</taxon>
        <taxon>Dikarya</taxon>
        <taxon>Ascomycota</taxon>
        <taxon>Pezizomycotina</taxon>
        <taxon>Sordariomycetes</taxon>
        <taxon>Hypocreomycetidae</taxon>
        <taxon>Glomerellales</taxon>
        <taxon>Glomerellaceae</taxon>
        <taxon>Colletotrichum</taxon>
        <taxon>Colletotrichum gloeosporioides species complex</taxon>
    </lineage>
</organism>
<evidence type="ECO:0000259" key="2">
    <source>
        <dbReference type="Pfam" id="PF08386"/>
    </source>
</evidence>
<feature type="domain" description="Peptidase S33 tripeptidyl aminopeptidase-like C-terminal" evidence="2">
    <location>
        <begin position="448"/>
        <end position="543"/>
    </location>
</feature>
<dbReference type="HOGENOM" id="CLU_013364_5_2_1"/>
<keyword evidence="1" id="KW-0732">Signal</keyword>
<dbReference type="Pfam" id="PF08386">
    <property type="entry name" value="Abhydrolase_4"/>
    <property type="match status" value="1"/>
</dbReference>
<feature type="signal peptide" evidence="1">
    <location>
        <begin position="1"/>
        <end position="21"/>
    </location>
</feature>
<feature type="chain" id="PRO_5003958703" evidence="1">
    <location>
        <begin position="22"/>
        <end position="559"/>
    </location>
</feature>
<dbReference type="EMBL" id="KB020918">
    <property type="protein sequence ID" value="ELA28514.1"/>
    <property type="molecule type" value="Genomic_DNA"/>
</dbReference>
<protein>
    <submittedName>
        <fullName evidence="3">Alpha beta hydrolase fold family</fullName>
    </submittedName>
</protein>
<accession>L2FQ33</accession>
<sequence length="559" mass="60403">MRVFHAATGLWGYFMILAVQAQNPHHAIDPTLFAGIKPNTELEWHDCYSVFKCARLTVHAKIDDPRKPKKVKGKCGQPTVDLAIVKLPYVAAPGGTPHQGTVHVALGGWSSSSTNFLVRFGEDYAPLFAGYDLLAIGTYPGSLTNHKLTETQDYRGWGWTTPSFRCFATEDDRKQFALSEPPLLGADDAAFSLREKRAEEFGKKCKKNGEDIGRFMGTYANAVDHYTVMKAENRTKMGFWGISSGAHLGQTIAQLYPEAVDKFLFDSPTPSSLAYTVTQAQPSQIQDAERGLEAFFYTCLNSTPGTCAFADTSKTTAALRARYTTLEAKLKSKPLSIPGSDKTFDWSALHTFTTTALHAPGWFPVLAGVFAEVENGTAGPAIAGAVSSSLTVPPAPLPLLTEEAPFEGILSGVCIDESQHIENTNDFKAYLKNMVAAAPSVAPIFADWRLVCSKWKIDPANRFPDVSSEPVRAQGKIVVLNGVGDPASSVEDAKSVAARFSPSVLVRNLAPGHTSFVAASNCLFGLFYTFFVLGQMPAEGYTCGHVFAPAFGVQIPAGF</sequence>
<dbReference type="SUPFAM" id="SSF53474">
    <property type="entry name" value="alpha/beta-Hydrolases"/>
    <property type="match status" value="1"/>
</dbReference>
<evidence type="ECO:0000313" key="3">
    <source>
        <dbReference type="EMBL" id="ELA28514.1"/>
    </source>
</evidence>
<dbReference type="AlphaFoldDB" id="L2FQ33"/>
<evidence type="ECO:0000256" key="1">
    <source>
        <dbReference type="SAM" id="SignalP"/>
    </source>
</evidence>
<dbReference type="STRING" id="1213859.L2FQ33"/>
<name>L2FQ33_COLFN</name>
<proteinExistence type="predicted"/>
<keyword evidence="3" id="KW-0378">Hydrolase</keyword>
<gene>
    <name evidence="3" type="ORF">CGGC5_10887</name>
</gene>
<dbReference type="GO" id="GO:0016787">
    <property type="term" value="F:hydrolase activity"/>
    <property type="evidence" value="ECO:0007669"/>
    <property type="project" value="UniProtKB-KW"/>
</dbReference>
<dbReference type="Gene3D" id="3.40.50.1820">
    <property type="entry name" value="alpha/beta hydrolase"/>
    <property type="match status" value="1"/>
</dbReference>